<feature type="region of interest" description="Disordered" evidence="1">
    <location>
        <begin position="1"/>
        <end position="31"/>
    </location>
</feature>
<evidence type="ECO:0000313" key="5">
    <source>
        <dbReference type="Proteomes" id="UP000567246"/>
    </source>
</evidence>
<evidence type="ECO:0000256" key="1">
    <source>
        <dbReference type="SAM" id="MobiDB-lite"/>
    </source>
</evidence>
<protein>
    <submittedName>
        <fullName evidence="4">Phage shock protein PspC (Stress-responsive transcriptional regulator)</fullName>
    </submittedName>
</protein>
<feature type="transmembrane region" description="Helical" evidence="2">
    <location>
        <begin position="335"/>
        <end position="356"/>
    </location>
</feature>
<keyword evidence="2" id="KW-0472">Membrane</keyword>
<feature type="transmembrane region" description="Helical" evidence="2">
    <location>
        <begin position="123"/>
        <end position="146"/>
    </location>
</feature>
<gene>
    <name evidence="4" type="ORF">HDA33_000130</name>
</gene>
<feature type="domain" description="Phage shock protein PspC N-terminal" evidence="3">
    <location>
        <begin position="51"/>
        <end position="104"/>
    </location>
</feature>
<dbReference type="AlphaFoldDB" id="A0A7W9JGP4"/>
<evidence type="ECO:0000259" key="3">
    <source>
        <dbReference type="Pfam" id="PF04024"/>
    </source>
</evidence>
<dbReference type="Pfam" id="PF04024">
    <property type="entry name" value="PspC"/>
    <property type="match status" value="1"/>
</dbReference>
<keyword evidence="5" id="KW-1185">Reference proteome</keyword>
<feature type="transmembrane region" description="Helical" evidence="2">
    <location>
        <begin position="278"/>
        <end position="300"/>
    </location>
</feature>
<proteinExistence type="predicted"/>
<organism evidence="4 5">
    <name type="scientific">Micrococcus endophyticus</name>
    <dbReference type="NCBI Taxonomy" id="455343"/>
    <lineage>
        <taxon>Bacteria</taxon>
        <taxon>Bacillati</taxon>
        <taxon>Actinomycetota</taxon>
        <taxon>Actinomycetes</taxon>
        <taxon>Micrococcales</taxon>
        <taxon>Micrococcaceae</taxon>
        <taxon>Micrococcus</taxon>
    </lineage>
</organism>
<keyword evidence="2" id="KW-0812">Transmembrane</keyword>
<dbReference type="RefSeq" id="WP_184169833.1">
    <property type="nucleotide sequence ID" value="NZ_BAABAG010000002.1"/>
</dbReference>
<evidence type="ECO:0000313" key="4">
    <source>
        <dbReference type="EMBL" id="MBB5847566.1"/>
    </source>
</evidence>
<comment type="caution">
    <text evidence="4">The sequence shown here is derived from an EMBL/GenBank/DDBJ whole genome shotgun (WGS) entry which is preliminary data.</text>
</comment>
<feature type="transmembrane region" description="Helical" evidence="2">
    <location>
        <begin position="79"/>
        <end position="102"/>
    </location>
</feature>
<reference evidence="4 5" key="1">
    <citation type="submission" date="2020-08" db="EMBL/GenBank/DDBJ databases">
        <title>Sequencing the genomes of 1000 actinobacteria strains.</title>
        <authorList>
            <person name="Klenk H.-P."/>
        </authorList>
    </citation>
    <scope>NUCLEOTIDE SEQUENCE [LARGE SCALE GENOMIC DNA]</scope>
    <source>
        <strain evidence="4 5">DSM 17945</strain>
    </source>
</reference>
<keyword evidence="2" id="KW-1133">Transmembrane helix</keyword>
<name>A0A7W9JGP4_9MICC</name>
<sequence length="357" mass="36035">MPIDPDPLAVPRPSDAATPLAGSSTAGAGGPDGLHALPSWLRRAVQAWGVRRSDSSWVGGVLAGVAERYRVDPLLARGVFVALCVVSAGFGLLAYAVAWALLPDGDGTVHYGRLRRGEWQDATVAIAVIGGIGVLNVVLGAGFTLLAPVVGGPGSLLGLAAVAVLVWWLVTRWDGSTQSRVGPAPASEPEASGRAAARPAWYLRRDDARAAASRQDAHGFRADWLDPETGTWRSPVHSRELRAAARLAEEEQAAAAGPSGRGSAVVAAPRRLSPAVQAVTYAVAALAAAAAVGASLLLGVGSLTLLAVPAIVAALAVLAPVMLAALLTGRRPGSLAPASGILVGAAALQVAVAVAVL</sequence>
<dbReference type="EMBL" id="JACHMW010000001">
    <property type="protein sequence ID" value="MBB5847566.1"/>
    <property type="molecule type" value="Genomic_DNA"/>
</dbReference>
<evidence type="ECO:0000256" key="2">
    <source>
        <dbReference type="SAM" id="Phobius"/>
    </source>
</evidence>
<dbReference type="Proteomes" id="UP000567246">
    <property type="component" value="Unassembled WGS sequence"/>
</dbReference>
<feature type="transmembrane region" description="Helical" evidence="2">
    <location>
        <begin position="306"/>
        <end position="328"/>
    </location>
</feature>
<feature type="compositionally biased region" description="Pro residues" evidence="1">
    <location>
        <begin position="1"/>
        <end position="10"/>
    </location>
</feature>
<feature type="transmembrane region" description="Helical" evidence="2">
    <location>
        <begin position="152"/>
        <end position="170"/>
    </location>
</feature>
<accession>A0A7W9JGP4</accession>
<dbReference type="InterPro" id="IPR007168">
    <property type="entry name" value="Phageshock_PspC_N"/>
</dbReference>